<evidence type="ECO:0000256" key="2">
    <source>
        <dbReference type="ARBA" id="ARBA00022448"/>
    </source>
</evidence>
<keyword evidence="4" id="KW-0997">Cell inner membrane</keyword>
<dbReference type="SUPFAM" id="SSF161098">
    <property type="entry name" value="MetI-like"/>
    <property type="match status" value="2"/>
</dbReference>
<evidence type="ECO:0000313" key="10">
    <source>
        <dbReference type="EMBL" id="MCP3421821.1"/>
    </source>
</evidence>
<feature type="transmembrane region" description="Helical" evidence="8">
    <location>
        <begin position="75"/>
        <end position="99"/>
    </location>
</feature>
<keyword evidence="2 8" id="KW-0813">Transport</keyword>
<keyword evidence="6 8" id="KW-1133">Transmembrane helix</keyword>
<feature type="transmembrane region" description="Helical" evidence="8">
    <location>
        <begin position="429"/>
        <end position="448"/>
    </location>
</feature>
<evidence type="ECO:0000256" key="1">
    <source>
        <dbReference type="ARBA" id="ARBA00004429"/>
    </source>
</evidence>
<proteinExistence type="inferred from homology"/>
<dbReference type="PANTHER" id="PTHR43357:SF4">
    <property type="entry name" value="INNER MEMBRANE ABC TRANSPORTER PERMEASE PROTEIN YDCV"/>
    <property type="match status" value="1"/>
</dbReference>
<feature type="transmembrane region" description="Helical" evidence="8">
    <location>
        <begin position="111"/>
        <end position="131"/>
    </location>
</feature>
<dbReference type="PROSITE" id="PS50928">
    <property type="entry name" value="ABC_TM1"/>
    <property type="match status" value="2"/>
</dbReference>
<dbReference type="EMBL" id="JANARS010000003">
    <property type="protein sequence ID" value="MCP3421821.1"/>
    <property type="molecule type" value="Genomic_DNA"/>
</dbReference>
<feature type="transmembrane region" description="Helical" evidence="8">
    <location>
        <begin position="297"/>
        <end position="322"/>
    </location>
</feature>
<protein>
    <submittedName>
        <fullName evidence="10">Iron ABC transporter permease</fullName>
    </submittedName>
</protein>
<comment type="similarity">
    <text evidence="8">Belongs to the binding-protein-dependent transport system permease family.</text>
</comment>
<dbReference type="CDD" id="cd06261">
    <property type="entry name" value="TM_PBP2"/>
    <property type="match status" value="2"/>
</dbReference>
<sequence>MTTVVGRGGRAAPVAGPQVKRILALLLLAAGPVLVLGVLFVLPVSGMLAEGFVVDGRFSPGAVLDVLARPRVRRVAWFTVWTSGVATLLAVALGLPAAYALHRLALPGRSAVRAALLVPFVLPTVVVGVAFRQLLGEGGPLGVLRLDGTPVAIVCGLVFFNVAVVVRTVGVAWESLDPRPGQAAAALGATPWQVLRTVTLPALRPAIVGAASIVFLFCATAFGIVLTLGGVRYATVETEIYLLTTTVFDLQAAAALSVLQIVVVVALLALAARLRATPDPTTQRAVSPVRAVRRSDAPVVVATLLVLAAMALPILTLVLGSLSVGDGWGLDNYRALTTAGDDQALLVPVTTALVTSLRTAVDATWMALLVGVSVSLIVTRRSHSVAERRVRSTLDGFFMLPLGVSAVTLGFGFLITLDQPPLDLRDSPLLVPMAQALVALPLVVRTLAPMLGGIDDRQRQAAASLGASPWRTLLTVDLPVVWKPLLAAGGFAFAASLGEFGATSFLARDTDPTLPVVIFRLIGHPGEMNYGMALAASVVLALATAVVVLAVERLRVPGVGAF</sequence>
<evidence type="ECO:0000256" key="8">
    <source>
        <dbReference type="RuleBase" id="RU363032"/>
    </source>
</evidence>
<feature type="transmembrane region" description="Helical" evidence="8">
    <location>
        <begin position="206"/>
        <end position="231"/>
    </location>
</feature>
<dbReference type="RefSeq" id="WP_254181033.1">
    <property type="nucleotide sequence ID" value="NZ_JANARS010000003.1"/>
</dbReference>
<comment type="subcellular location">
    <subcellularLocation>
        <location evidence="1">Cell inner membrane</location>
        <topology evidence="1">Multi-pass membrane protein</topology>
    </subcellularLocation>
    <subcellularLocation>
        <location evidence="8">Cell membrane</location>
        <topology evidence="8">Multi-pass membrane protein</topology>
    </subcellularLocation>
</comment>
<feature type="transmembrane region" description="Helical" evidence="8">
    <location>
        <begin position="530"/>
        <end position="551"/>
    </location>
</feature>
<keyword evidence="11" id="KW-1185">Reference proteome</keyword>
<feature type="domain" description="ABC transmembrane type-1" evidence="9">
    <location>
        <begin position="353"/>
        <end position="551"/>
    </location>
</feature>
<evidence type="ECO:0000259" key="9">
    <source>
        <dbReference type="PROSITE" id="PS50928"/>
    </source>
</evidence>
<dbReference type="PANTHER" id="PTHR43357">
    <property type="entry name" value="INNER MEMBRANE ABC TRANSPORTER PERMEASE PROTEIN YDCV"/>
    <property type="match status" value="1"/>
</dbReference>
<evidence type="ECO:0000256" key="7">
    <source>
        <dbReference type="ARBA" id="ARBA00023136"/>
    </source>
</evidence>
<dbReference type="InterPro" id="IPR000515">
    <property type="entry name" value="MetI-like"/>
</dbReference>
<comment type="caution">
    <text evidence="10">The sequence shown here is derived from an EMBL/GenBank/DDBJ whole genome shotgun (WGS) entry which is preliminary data.</text>
</comment>
<feature type="transmembrane region" description="Helical" evidence="8">
    <location>
        <begin position="251"/>
        <end position="276"/>
    </location>
</feature>
<feature type="domain" description="ABC transmembrane type-1" evidence="9">
    <location>
        <begin position="76"/>
        <end position="269"/>
    </location>
</feature>
<gene>
    <name evidence="10" type="ORF">NCI01_08455</name>
</gene>
<keyword evidence="3" id="KW-1003">Cell membrane</keyword>
<name>A0ABT1KYX3_9ACTN</name>
<evidence type="ECO:0000313" key="11">
    <source>
        <dbReference type="Proteomes" id="UP001204524"/>
    </source>
</evidence>
<evidence type="ECO:0000256" key="5">
    <source>
        <dbReference type="ARBA" id="ARBA00022692"/>
    </source>
</evidence>
<dbReference type="Pfam" id="PF00528">
    <property type="entry name" value="BPD_transp_1"/>
    <property type="match status" value="2"/>
</dbReference>
<evidence type="ECO:0000256" key="6">
    <source>
        <dbReference type="ARBA" id="ARBA00022989"/>
    </source>
</evidence>
<keyword evidence="5 8" id="KW-0812">Transmembrane</keyword>
<feature type="transmembrane region" description="Helical" evidence="8">
    <location>
        <begin position="22"/>
        <end position="42"/>
    </location>
</feature>
<dbReference type="Gene3D" id="1.10.3720.10">
    <property type="entry name" value="MetI-like"/>
    <property type="match status" value="2"/>
</dbReference>
<evidence type="ECO:0000256" key="4">
    <source>
        <dbReference type="ARBA" id="ARBA00022519"/>
    </source>
</evidence>
<feature type="transmembrane region" description="Helical" evidence="8">
    <location>
        <begin position="394"/>
        <end position="417"/>
    </location>
</feature>
<feature type="transmembrane region" description="Helical" evidence="8">
    <location>
        <begin position="363"/>
        <end position="382"/>
    </location>
</feature>
<keyword evidence="7 8" id="KW-0472">Membrane</keyword>
<accession>A0ABT1KYX3</accession>
<reference evidence="10 11" key="1">
    <citation type="submission" date="2022-06" db="EMBL/GenBank/DDBJ databases">
        <authorList>
            <person name="So Y."/>
        </authorList>
    </citation>
    <scope>NUCLEOTIDE SEQUENCE [LARGE SCALE GENOMIC DNA]</scope>
    <source>
        <strain evidence="10 11">STR3</strain>
    </source>
</reference>
<feature type="transmembrane region" description="Helical" evidence="8">
    <location>
        <begin position="151"/>
        <end position="173"/>
    </location>
</feature>
<dbReference type="Proteomes" id="UP001204524">
    <property type="component" value="Unassembled WGS sequence"/>
</dbReference>
<evidence type="ECO:0000256" key="3">
    <source>
        <dbReference type="ARBA" id="ARBA00022475"/>
    </source>
</evidence>
<organism evidence="10 11">
    <name type="scientific">Nocardioides pinisoli</name>
    <dbReference type="NCBI Taxonomy" id="2950279"/>
    <lineage>
        <taxon>Bacteria</taxon>
        <taxon>Bacillati</taxon>
        <taxon>Actinomycetota</taxon>
        <taxon>Actinomycetes</taxon>
        <taxon>Propionibacteriales</taxon>
        <taxon>Nocardioidaceae</taxon>
        <taxon>Nocardioides</taxon>
    </lineage>
</organism>
<dbReference type="InterPro" id="IPR035906">
    <property type="entry name" value="MetI-like_sf"/>
</dbReference>